<keyword evidence="2" id="KW-0732">Signal</keyword>
<protein>
    <recommendedName>
        <fullName evidence="3">Outer membrane protein OmpA-like transmembrane domain-containing protein</fullName>
    </recommendedName>
</protein>
<dbReference type="RefSeq" id="WP_281908473.1">
    <property type="nucleotide sequence ID" value="NZ_AP026966.1"/>
</dbReference>
<comment type="subcellular location">
    <subcellularLocation>
        <location evidence="1">Cell outer membrane</location>
    </subcellularLocation>
</comment>
<dbReference type="InterPro" id="IPR011250">
    <property type="entry name" value="OMP/PagP_B-barrel"/>
</dbReference>
<gene>
    <name evidence="4" type="ORF">MasN3_31600</name>
</gene>
<evidence type="ECO:0000256" key="2">
    <source>
        <dbReference type="SAM" id="SignalP"/>
    </source>
</evidence>
<dbReference type="Gene3D" id="2.40.160.20">
    <property type="match status" value="1"/>
</dbReference>
<dbReference type="Proteomes" id="UP001163336">
    <property type="component" value="Chromosome"/>
</dbReference>
<proteinExistence type="predicted"/>
<reference evidence="4" key="1">
    <citation type="submission" date="2022-11" db="EMBL/GenBank/DDBJ databases">
        <title>Isolation and characterization of PLA-degrading bacterium Massilia sp. from Antarctic soil.</title>
        <authorList>
            <person name="Sato K."/>
            <person name="Gomez-Fuentes C."/>
            <person name="Ahmad S.A."/>
            <person name="Zulkharnain A."/>
        </authorList>
    </citation>
    <scope>NUCLEOTIDE SEQUENCE</scope>
    <source>
        <strain evidence="4">N-3</strain>
    </source>
</reference>
<name>A0ABM8C8R3_9BURK</name>
<dbReference type="InterPro" id="IPR000498">
    <property type="entry name" value="OmpA-like_TM_dom"/>
</dbReference>
<organism evidence="4 5">
    <name type="scientific">Massilia varians</name>
    <dbReference type="NCBI Taxonomy" id="457921"/>
    <lineage>
        <taxon>Bacteria</taxon>
        <taxon>Pseudomonadati</taxon>
        <taxon>Pseudomonadota</taxon>
        <taxon>Betaproteobacteria</taxon>
        <taxon>Burkholderiales</taxon>
        <taxon>Oxalobacteraceae</taxon>
        <taxon>Telluria group</taxon>
        <taxon>Massilia</taxon>
    </lineage>
</organism>
<feature type="domain" description="Outer membrane protein OmpA-like transmembrane" evidence="3">
    <location>
        <begin position="78"/>
        <end position="205"/>
    </location>
</feature>
<feature type="signal peptide" evidence="2">
    <location>
        <begin position="1"/>
        <end position="20"/>
    </location>
</feature>
<evidence type="ECO:0000256" key="1">
    <source>
        <dbReference type="ARBA" id="ARBA00004442"/>
    </source>
</evidence>
<feature type="chain" id="PRO_5047237523" description="Outer membrane protein OmpA-like transmembrane domain-containing protein" evidence="2">
    <location>
        <begin position="21"/>
        <end position="233"/>
    </location>
</feature>
<dbReference type="EMBL" id="AP026966">
    <property type="protein sequence ID" value="BDT59666.1"/>
    <property type="molecule type" value="Genomic_DNA"/>
</dbReference>
<dbReference type="Pfam" id="PF01389">
    <property type="entry name" value="OmpA_membrane"/>
    <property type="match status" value="1"/>
</dbReference>
<keyword evidence="5" id="KW-1185">Reference proteome</keyword>
<dbReference type="SUPFAM" id="SSF56925">
    <property type="entry name" value="OMPA-like"/>
    <property type="match status" value="1"/>
</dbReference>
<evidence type="ECO:0000259" key="3">
    <source>
        <dbReference type="Pfam" id="PF01389"/>
    </source>
</evidence>
<sequence>MNAKCIVVAAALLAAGGAGAQTVEGPSSQLSAQTGGRFGPLAEGFKRYQPLYGGNETANPNDRLFKAQGFRTDPRLVLGYAFNQYLALEAGYSHLDDRGFHKPNPFNAREMAIDEAVGAGVLGERSYTTYLAAKITVPVNERLTAYGKLGVAQSVVKNDGFVTRDMAEAHAAGRSAGAFGSETGTGAYGALGAKYKLNDKATLKGEVIMNGSADKFRSNSNATGLRGSVGFGF</sequence>
<accession>A0ABM8C8R3</accession>
<evidence type="ECO:0000313" key="5">
    <source>
        <dbReference type="Proteomes" id="UP001163336"/>
    </source>
</evidence>
<evidence type="ECO:0000313" key="4">
    <source>
        <dbReference type="EMBL" id="BDT59666.1"/>
    </source>
</evidence>